<protein>
    <submittedName>
        <fullName evidence="9">ABC transporter permease</fullName>
    </submittedName>
</protein>
<dbReference type="PROSITE" id="PS50928">
    <property type="entry name" value="ABC_TM1"/>
    <property type="match status" value="1"/>
</dbReference>
<dbReference type="InterPro" id="IPR000515">
    <property type="entry name" value="MetI-like"/>
</dbReference>
<organism evidence="9 10">
    <name type="scientific">Dietzia natronolimnaea</name>
    <dbReference type="NCBI Taxonomy" id="161920"/>
    <lineage>
        <taxon>Bacteria</taxon>
        <taxon>Bacillati</taxon>
        <taxon>Actinomycetota</taxon>
        <taxon>Actinomycetes</taxon>
        <taxon>Mycobacteriales</taxon>
        <taxon>Dietziaceae</taxon>
        <taxon>Dietzia</taxon>
    </lineage>
</organism>
<keyword evidence="10" id="KW-1185">Reference proteome</keyword>
<dbReference type="AlphaFoldDB" id="A0A2A2WPX7"/>
<dbReference type="SUPFAM" id="SSF161098">
    <property type="entry name" value="MetI-like"/>
    <property type="match status" value="1"/>
</dbReference>
<evidence type="ECO:0000256" key="3">
    <source>
        <dbReference type="ARBA" id="ARBA00022475"/>
    </source>
</evidence>
<dbReference type="InterPro" id="IPR035906">
    <property type="entry name" value="MetI-like_sf"/>
</dbReference>
<dbReference type="GO" id="GO:0005886">
    <property type="term" value="C:plasma membrane"/>
    <property type="evidence" value="ECO:0007669"/>
    <property type="project" value="UniProtKB-SubCell"/>
</dbReference>
<dbReference type="CDD" id="cd06261">
    <property type="entry name" value="TM_PBP2"/>
    <property type="match status" value="1"/>
</dbReference>
<dbReference type="Pfam" id="PF00528">
    <property type="entry name" value="BPD_transp_1"/>
    <property type="match status" value="1"/>
</dbReference>
<reference evidence="10" key="1">
    <citation type="submission" date="2017-09" db="EMBL/GenBank/DDBJ databases">
        <authorList>
            <person name="Zhang Y."/>
            <person name="Huang X."/>
            <person name="Liu J."/>
            <person name="Lu L."/>
            <person name="Peng K."/>
        </authorList>
    </citation>
    <scope>NUCLEOTIDE SEQUENCE [LARGE SCALE GENOMIC DNA]</scope>
    <source>
        <strain evidence="10">S-XJ-1</strain>
    </source>
</reference>
<proteinExistence type="inferred from homology"/>
<keyword evidence="2 7" id="KW-0813">Transport</keyword>
<evidence type="ECO:0000259" key="8">
    <source>
        <dbReference type="PROSITE" id="PS50928"/>
    </source>
</evidence>
<feature type="transmembrane region" description="Helical" evidence="7">
    <location>
        <begin position="160"/>
        <end position="190"/>
    </location>
</feature>
<evidence type="ECO:0000256" key="1">
    <source>
        <dbReference type="ARBA" id="ARBA00004651"/>
    </source>
</evidence>
<dbReference type="Gene3D" id="1.10.3720.10">
    <property type="entry name" value="MetI-like"/>
    <property type="match status" value="1"/>
</dbReference>
<dbReference type="EMBL" id="NTGA01000016">
    <property type="protein sequence ID" value="PAY23262.1"/>
    <property type="molecule type" value="Genomic_DNA"/>
</dbReference>
<dbReference type="GO" id="GO:0055085">
    <property type="term" value="P:transmembrane transport"/>
    <property type="evidence" value="ECO:0007669"/>
    <property type="project" value="InterPro"/>
</dbReference>
<feature type="domain" description="ABC transmembrane type-1" evidence="8">
    <location>
        <begin position="123"/>
        <end position="330"/>
    </location>
</feature>
<gene>
    <name evidence="9" type="ORF">CEY15_09450</name>
</gene>
<accession>A0A2A2WPX7</accession>
<evidence type="ECO:0000256" key="7">
    <source>
        <dbReference type="RuleBase" id="RU363032"/>
    </source>
</evidence>
<evidence type="ECO:0000256" key="4">
    <source>
        <dbReference type="ARBA" id="ARBA00022692"/>
    </source>
</evidence>
<feature type="transmembrane region" description="Helical" evidence="7">
    <location>
        <begin position="309"/>
        <end position="330"/>
    </location>
</feature>
<dbReference type="PANTHER" id="PTHR43163:SF9">
    <property type="entry name" value="ABC TRANSPORTER PERMEASE PROTEIN"/>
    <property type="match status" value="1"/>
</dbReference>
<feature type="transmembrane region" description="Helical" evidence="7">
    <location>
        <begin position="210"/>
        <end position="230"/>
    </location>
</feature>
<evidence type="ECO:0000256" key="2">
    <source>
        <dbReference type="ARBA" id="ARBA00022448"/>
    </source>
</evidence>
<keyword evidence="6 7" id="KW-0472">Membrane</keyword>
<feature type="transmembrane region" description="Helical" evidence="7">
    <location>
        <begin position="34"/>
        <end position="54"/>
    </location>
</feature>
<evidence type="ECO:0000256" key="5">
    <source>
        <dbReference type="ARBA" id="ARBA00022989"/>
    </source>
</evidence>
<dbReference type="PANTHER" id="PTHR43163">
    <property type="entry name" value="DIPEPTIDE TRANSPORT SYSTEM PERMEASE PROTEIN DPPB-RELATED"/>
    <property type="match status" value="1"/>
</dbReference>
<evidence type="ECO:0000313" key="9">
    <source>
        <dbReference type="EMBL" id="PAY23262.1"/>
    </source>
</evidence>
<keyword evidence="3" id="KW-1003">Cell membrane</keyword>
<keyword evidence="4 7" id="KW-0812">Transmembrane</keyword>
<comment type="similarity">
    <text evidence="7">Belongs to the binding-protein-dependent transport system permease family.</text>
</comment>
<feature type="transmembrane region" description="Helical" evidence="7">
    <location>
        <begin position="256"/>
        <end position="274"/>
    </location>
</feature>
<name>A0A2A2WPX7_9ACTN</name>
<dbReference type="Proteomes" id="UP000218810">
    <property type="component" value="Unassembled WGS sequence"/>
</dbReference>
<dbReference type="OrthoDB" id="147639at2"/>
<feature type="transmembrane region" description="Helical" evidence="7">
    <location>
        <begin position="125"/>
        <end position="148"/>
    </location>
</feature>
<comment type="caution">
    <text evidence="9">The sequence shown here is derived from an EMBL/GenBank/DDBJ whole genome shotgun (WGS) entry which is preliminary data.</text>
</comment>
<sequence>MGSVVVARLLDPRPVIRRLGERRSDLARLTARRAVAAPLVLVAVTVGAFVLAAVSPLEPLAAHFGAGYERTTVAERAAAAAALGTDLTWWQAWWTWVGGLAAGDAGFSHSYRQPVLEVVTQRLPWTVLLSATALALALAVTLAAGVAAARRPHGAVDRALAAMAVLLSAVPPFVLAMGSVAVFAVTLGWLPVTGAAPPGQDPTLATLARHLVLPAVALAAGQVPWMLLALRRSVLDAEASAPVAEARARGLSERTVLTGHIAAVSWTPLIALIGARLPELIAGSLVVETVFAWPGLAAATVDAALEADFALLAAVTLGASATVLVGTWLADCLLLLADPRVRIDA</sequence>
<evidence type="ECO:0000313" key="10">
    <source>
        <dbReference type="Proteomes" id="UP000218810"/>
    </source>
</evidence>
<keyword evidence="5 7" id="KW-1133">Transmembrane helix</keyword>
<evidence type="ECO:0000256" key="6">
    <source>
        <dbReference type="ARBA" id="ARBA00023136"/>
    </source>
</evidence>
<comment type="subcellular location">
    <subcellularLocation>
        <location evidence="1 7">Cell membrane</location>
        <topology evidence="1 7">Multi-pass membrane protein</topology>
    </subcellularLocation>
</comment>